<keyword evidence="2" id="KW-1133">Transmembrane helix</keyword>
<reference evidence="3 4" key="1">
    <citation type="submission" date="2017-02" db="EMBL/GenBank/DDBJ databases">
        <authorList>
            <person name="Peterson S.W."/>
        </authorList>
    </citation>
    <scope>NUCLEOTIDE SEQUENCE [LARGE SCALE GENOMIC DNA]</scope>
    <source>
        <strain evidence="3 4">VKM Ac-2059</strain>
    </source>
</reference>
<feature type="transmembrane region" description="Helical" evidence="2">
    <location>
        <begin position="78"/>
        <end position="96"/>
    </location>
</feature>
<feature type="region of interest" description="Disordered" evidence="1">
    <location>
        <begin position="137"/>
        <end position="173"/>
    </location>
</feature>
<feature type="compositionally biased region" description="Polar residues" evidence="1">
    <location>
        <begin position="147"/>
        <end position="156"/>
    </location>
</feature>
<dbReference type="Proteomes" id="UP000190857">
    <property type="component" value="Unassembled WGS sequence"/>
</dbReference>
<dbReference type="Pfam" id="PF19608">
    <property type="entry name" value="DUF6113"/>
    <property type="match status" value="1"/>
</dbReference>
<proteinExistence type="predicted"/>
<dbReference type="AlphaFoldDB" id="A0A1T5J207"/>
<keyword evidence="2" id="KW-0812">Transmembrane</keyword>
<keyword evidence="2" id="KW-0472">Membrane</keyword>
<feature type="transmembrane region" description="Helical" evidence="2">
    <location>
        <begin position="108"/>
        <end position="128"/>
    </location>
</feature>
<organism evidence="3 4">
    <name type="scientific">Okibacterium fritillariae</name>
    <dbReference type="NCBI Taxonomy" id="123320"/>
    <lineage>
        <taxon>Bacteria</taxon>
        <taxon>Bacillati</taxon>
        <taxon>Actinomycetota</taxon>
        <taxon>Actinomycetes</taxon>
        <taxon>Micrococcales</taxon>
        <taxon>Microbacteriaceae</taxon>
        <taxon>Okibacterium</taxon>
    </lineage>
</organism>
<evidence type="ECO:0000256" key="1">
    <source>
        <dbReference type="SAM" id="MobiDB-lite"/>
    </source>
</evidence>
<dbReference type="STRING" id="123320.SAMN06309945_1117"/>
<gene>
    <name evidence="3" type="ORF">SAMN06309945_1117</name>
</gene>
<evidence type="ECO:0000313" key="4">
    <source>
        <dbReference type="Proteomes" id="UP000190857"/>
    </source>
</evidence>
<protein>
    <submittedName>
        <fullName evidence="3">Uncharacterized protein</fullName>
    </submittedName>
</protein>
<feature type="transmembrane region" description="Helical" evidence="2">
    <location>
        <begin position="20"/>
        <end position="40"/>
    </location>
</feature>
<sequence length="173" mass="17484">MGDAGTVEQSGDEVTTGGRIFGWVLALVIGAIFGTVGTVAHQITVTIFGAALPVGLVLGLIGMAALFVGVRLLLEDRVATVLSAVGVVGMIVLFSFRSAGGSVLIPQGLTGIVWSVVPALIAVVVISWPRNLGQNAGRPTATPAQHLGQNASQIPGQNPAGPRPTAFGPRDSA</sequence>
<accession>A0A1T5J207</accession>
<name>A0A1T5J207_9MICO</name>
<evidence type="ECO:0000256" key="2">
    <source>
        <dbReference type="SAM" id="Phobius"/>
    </source>
</evidence>
<feature type="transmembrane region" description="Helical" evidence="2">
    <location>
        <begin position="47"/>
        <end position="72"/>
    </location>
</feature>
<dbReference type="EMBL" id="FUZP01000001">
    <property type="protein sequence ID" value="SKC45263.1"/>
    <property type="molecule type" value="Genomic_DNA"/>
</dbReference>
<keyword evidence="4" id="KW-1185">Reference proteome</keyword>
<dbReference type="InterPro" id="IPR046095">
    <property type="entry name" value="DUF6113"/>
</dbReference>
<evidence type="ECO:0000313" key="3">
    <source>
        <dbReference type="EMBL" id="SKC45263.1"/>
    </source>
</evidence>